<gene>
    <name evidence="1" type="ORF">B0I18_11083</name>
</gene>
<accession>A0A2P8CXS9</accession>
<sequence>MSLPLHIKVYFFRMLEGGIEMPEFEQWVYASKELETALQPDDYLELIAFPYKQAGAGYELRKLLNGHIHQGEFETYKLRALLQEALGNNERTLELVATCYDIYCHGYHFLYELGMQYGLAVEVDESFAMSRPEQRALLDQWWPGLETELRRALHWLDTGLIVLTGEQSSPGQYAYEDYRTEAEKNNGDRL</sequence>
<protein>
    <submittedName>
        <fullName evidence="1">Uncharacterized protein</fullName>
    </submittedName>
</protein>
<dbReference type="Proteomes" id="UP000240572">
    <property type="component" value="Unassembled WGS sequence"/>
</dbReference>
<name>A0A2P8CXS9_9BACT</name>
<reference evidence="1 2" key="1">
    <citation type="submission" date="2018-03" db="EMBL/GenBank/DDBJ databases">
        <title>Genomic Encyclopedia of Type Strains, Phase III (KMG-III): the genomes of soil and plant-associated and newly described type strains.</title>
        <authorList>
            <person name="Whitman W."/>
        </authorList>
    </citation>
    <scope>NUCLEOTIDE SEQUENCE [LARGE SCALE GENOMIC DNA]</scope>
    <source>
        <strain evidence="1 2">CGMCC 1.12700</strain>
    </source>
</reference>
<dbReference type="AlphaFoldDB" id="A0A2P8CXS9"/>
<keyword evidence="2" id="KW-1185">Reference proteome</keyword>
<comment type="caution">
    <text evidence="1">The sequence shown here is derived from an EMBL/GenBank/DDBJ whole genome shotgun (WGS) entry which is preliminary data.</text>
</comment>
<dbReference type="RefSeq" id="WP_106524590.1">
    <property type="nucleotide sequence ID" value="NZ_PYGD01000010.1"/>
</dbReference>
<proteinExistence type="predicted"/>
<dbReference type="EMBL" id="PYGD01000010">
    <property type="protein sequence ID" value="PSK89784.1"/>
    <property type="molecule type" value="Genomic_DNA"/>
</dbReference>
<organism evidence="1 2">
    <name type="scientific">Taibaiella chishuiensis</name>
    <dbReference type="NCBI Taxonomy" id="1434707"/>
    <lineage>
        <taxon>Bacteria</taxon>
        <taxon>Pseudomonadati</taxon>
        <taxon>Bacteroidota</taxon>
        <taxon>Chitinophagia</taxon>
        <taxon>Chitinophagales</taxon>
        <taxon>Chitinophagaceae</taxon>
        <taxon>Taibaiella</taxon>
    </lineage>
</organism>
<dbReference type="OrthoDB" id="6398539at2"/>
<evidence type="ECO:0000313" key="2">
    <source>
        <dbReference type="Proteomes" id="UP000240572"/>
    </source>
</evidence>
<evidence type="ECO:0000313" key="1">
    <source>
        <dbReference type="EMBL" id="PSK89784.1"/>
    </source>
</evidence>